<dbReference type="AlphaFoldDB" id="A0A1E3WAB2"/>
<dbReference type="Proteomes" id="UP000095042">
    <property type="component" value="Unassembled WGS sequence"/>
</dbReference>
<proteinExistence type="predicted"/>
<comment type="caution">
    <text evidence="1">The sequence shown here is derived from an EMBL/GenBank/DDBJ whole genome shotgun (WGS) entry which is preliminary data.</text>
</comment>
<reference evidence="1 2" key="1">
    <citation type="journal article" date="2016" name="Environ. Microbiol.">
        <title>New Methyloceanibacter diversity from North Sea sediments includes methanotroph containing solely the soluble methane monooxygenase.</title>
        <authorList>
            <person name="Vekeman B."/>
            <person name="Kerckhof F.M."/>
            <person name="Cremers G."/>
            <person name="de Vos P."/>
            <person name="Vandamme P."/>
            <person name="Boon N."/>
            <person name="Op den Camp H.J."/>
            <person name="Heylen K."/>
        </authorList>
    </citation>
    <scope>NUCLEOTIDE SEQUENCE [LARGE SCALE GENOMIC DNA]</scope>
    <source>
        <strain evidence="1 2">R-67177</strain>
    </source>
</reference>
<dbReference type="EMBL" id="LPWD01000245">
    <property type="protein sequence ID" value="ODS02716.1"/>
    <property type="molecule type" value="Genomic_DNA"/>
</dbReference>
<organism evidence="1 2">
    <name type="scientific">Methyloceanibacter marginalis</name>
    <dbReference type="NCBI Taxonomy" id="1774971"/>
    <lineage>
        <taxon>Bacteria</taxon>
        <taxon>Pseudomonadati</taxon>
        <taxon>Pseudomonadota</taxon>
        <taxon>Alphaproteobacteria</taxon>
        <taxon>Hyphomicrobiales</taxon>
        <taxon>Hyphomicrobiaceae</taxon>
        <taxon>Methyloceanibacter</taxon>
    </lineage>
</organism>
<sequence length="79" mass="8309">MKDVAADEPELAFQIERAQGLSSHNAVGETGRVSVDRGNHQVGDLVAGLVPGAPVRQLGRHMLAEQTRHMGAGRGEAVV</sequence>
<name>A0A1E3WAB2_9HYPH</name>
<evidence type="ECO:0000313" key="1">
    <source>
        <dbReference type="EMBL" id="ODS02716.1"/>
    </source>
</evidence>
<evidence type="ECO:0000313" key="2">
    <source>
        <dbReference type="Proteomes" id="UP000095042"/>
    </source>
</evidence>
<gene>
    <name evidence="1" type="ORF">AUC71_13815</name>
</gene>
<keyword evidence="2" id="KW-1185">Reference proteome</keyword>
<accession>A0A1E3WAB2</accession>
<protein>
    <submittedName>
        <fullName evidence="1">Uncharacterized protein</fullName>
    </submittedName>
</protein>